<dbReference type="EMBL" id="NRJG01000089">
    <property type="protein sequence ID" value="RIY37434.1"/>
    <property type="molecule type" value="Genomic_DNA"/>
</dbReference>
<evidence type="ECO:0000313" key="1">
    <source>
        <dbReference type="EMBL" id="RIY37434.1"/>
    </source>
</evidence>
<accession>A0A3A1YME5</accession>
<dbReference type="PROSITE" id="PS51257">
    <property type="entry name" value="PROKAR_LIPOPROTEIN"/>
    <property type="match status" value="1"/>
</dbReference>
<dbReference type="InterPro" id="IPR011889">
    <property type="entry name" value="Liste_lipo_26"/>
</dbReference>
<name>A0A3A1YME5_9GAMM</name>
<dbReference type="RefSeq" id="WP_119531631.1">
    <property type="nucleotide sequence ID" value="NZ_JBHSSP010000010.1"/>
</dbReference>
<reference evidence="1 2" key="1">
    <citation type="submission" date="2017-08" db="EMBL/GenBank/DDBJ databases">
        <title>Reclassification of Bisgaard taxon 37 and 44.</title>
        <authorList>
            <person name="Christensen H."/>
        </authorList>
    </citation>
    <scope>NUCLEOTIDE SEQUENCE [LARGE SCALE GENOMIC DNA]</scope>
    <source>
        <strain evidence="1 2">111</strain>
    </source>
</reference>
<dbReference type="Pfam" id="PF03382">
    <property type="entry name" value="DUF285"/>
    <property type="match status" value="1"/>
</dbReference>
<keyword evidence="2" id="KW-1185">Reference proteome</keyword>
<evidence type="ECO:0000313" key="2">
    <source>
        <dbReference type="Proteomes" id="UP000265916"/>
    </source>
</evidence>
<comment type="caution">
    <text evidence="1">The sequence shown here is derived from an EMBL/GenBank/DDBJ whole genome shotgun (WGS) entry which is preliminary data.</text>
</comment>
<dbReference type="Proteomes" id="UP000265916">
    <property type="component" value="Unassembled WGS sequence"/>
</dbReference>
<dbReference type="OrthoDB" id="5855837at2"/>
<sequence length="247" mass="28484">MNITAKYRFVVLLSLIFSLLLAGCGKKYEFFDISYSDLPQELKYTDLSKKNVTVKITNLEQLKKFINEYIDIVGYDADLNFIDISDVTSLERLFAGSIEVLNIKANENYPHLHFFNGDISKWNTISVTNMNFTFMGSLFGGDISNWNVSNVEHLNSTFLLNGKVGNLDLSKWDVSKVKDFTFTFSPLTFFKHDLSNWNVKNAISLCGTFYNFRPKEEQDSNLLKIYDSWIQQNVKAKEIFTTNCEKL</sequence>
<gene>
    <name evidence="1" type="ORF">CKF58_05090</name>
</gene>
<protein>
    <recommendedName>
        <fullName evidence="3">Lipoprotein</fullName>
    </recommendedName>
</protein>
<dbReference type="NCBIfam" id="TIGR02167">
    <property type="entry name" value="Liste_lipo_26"/>
    <property type="match status" value="1"/>
</dbReference>
<dbReference type="InterPro" id="IPR005046">
    <property type="entry name" value="DUF285"/>
</dbReference>
<evidence type="ECO:0008006" key="3">
    <source>
        <dbReference type="Google" id="ProtNLM"/>
    </source>
</evidence>
<dbReference type="AlphaFoldDB" id="A0A3A1YME5"/>
<proteinExistence type="predicted"/>
<organism evidence="1 2">
    <name type="scientific">Psittacicella hinzii</name>
    <dbReference type="NCBI Taxonomy" id="2028575"/>
    <lineage>
        <taxon>Bacteria</taxon>
        <taxon>Pseudomonadati</taxon>
        <taxon>Pseudomonadota</taxon>
        <taxon>Gammaproteobacteria</taxon>
        <taxon>Pasteurellales</taxon>
        <taxon>Psittacicellaceae</taxon>
        <taxon>Psittacicella</taxon>
    </lineage>
</organism>